<reference evidence="6 7" key="1">
    <citation type="journal article" date="2023" name="Hortic Res">
        <title>The complete reference genome for grapevine (Vitis vinifera L.) genetics and breeding.</title>
        <authorList>
            <person name="Shi X."/>
            <person name="Cao S."/>
            <person name="Wang X."/>
            <person name="Huang S."/>
            <person name="Wang Y."/>
            <person name="Liu Z."/>
            <person name="Liu W."/>
            <person name="Leng X."/>
            <person name="Peng Y."/>
            <person name="Wang N."/>
            <person name="Wang Y."/>
            <person name="Ma Z."/>
            <person name="Xu X."/>
            <person name="Zhang F."/>
            <person name="Xue H."/>
            <person name="Zhong H."/>
            <person name="Wang Y."/>
            <person name="Zhang K."/>
            <person name="Velt A."/>
            <person name="Avia K."/>
            <person name="Holtgrawe D."/>
            <person name="Grimplet J."/>
            <person name="Matus J.T."/>
            <person name="Ware D."/>
            <person name="Wu X."/>
            <person name="Wang H."/>
            <person name="Liu C."/>
            <person name="Fang Y."/>
            <person name="Rustenholz C."/>
            <person name="Cheng Z."/>
            <person name="Xiao H."/>
            <person name="Zhou Y."/>
        </authorList>
    </citation>
    <scope>NUCLEOTIDE SEQUENCE [LARGE SCALE GENOMIC DNA]</scope>
    <source>
        <strain evidence="7">cv. Pinot noir / PN40024</strain>
        <tissue evidence="6">Leaf</tissue>
    </source>
</reference>
<dbReference type="InterPro" id="IPR003347">
    <property type="entry name" value="JmjC_dom"/>
</dbReference>
<feature type="domain" description="JmjN" evidence="4">
    <location>
        <begin position="81"/>
        <end position="122"/>
    </location>
</feature>
<protein>
    <recommendedName>
        <fullName evidence="8">Lysine-specific demethylase JMJ706</fullName>
    </recommendedName>
</protein>
<keyword evidence="2" id="KW-0408">Iron</keyword>
<dbReference type="Pfam" id="PF02373">
    <property type="entry name" value="JmjC"/>
    <property type="match status" value="1"/>
</dbReference>
<sequence>MVQGKASKPEKENVLEISNSKMMKSGIVPEVVDNTSMSRHSNNESVYQSSGSVIAKRITSKGKVDNFDTTDLEWTDKIPECPVFKPSKEEFEDPLVYLEKISPEASRYGICKIVSPLNASIPAGAVLAKENTGFKFTTRVQPLWLPDWNVDDKVIFFMRGRNYTLHDFENMANKEFSSKYCCSGSLPSMYLEKEFWHEIASGRKGTVEYAINIDGSAFSCASNDQLGKSKWNLKTLPQLPKSPLRLCETSIPGVTDPMLYIGMLFSMFAWHVEDHYLYSINYHHCGAPKTWYGVPGHAAPDFERVVQNHVYTDHILPSTKREDGAFAVLAEKTTMFAPCTLLQHDVPVYKAVQMPGEFVITFPKAYHAGFSQGFTCGEAVNFAVGDWFPFGAEASQRYSRLCRMPIIPYEELLCKEAMLLHNSQEQGGLAHSSADLASYHCVKVSFICLIQSHHHACQFLKKIKGSPSVSPNSQGTILCSLCKRDCYVAYINCNCYSRPICLFHEIEALNCPCGNNPILFLREDVSKMEKIAKKFEQDKGIMREVHRYKDDKCLQKNETTLKVSKQQELKPGYKFRRQGIAGTRNPRRKNDVEERVGETAETRTECHKLRGTPFSRGRKRRKMKSRQQKSKKSSSRLKTEEKERKPYIVKHPNRKPKNN</sequence>
<feature type="compositionally biased region" description="Basic residues" evidence="3">
    <location>
        <begin position="647"/>
        <end position="659"/>
    </location>
</feature>
<evidence type="ECO:0000256" key="2">
    <source>
        <dbReference type="ARBA" id="ARBA00023004"/>
    </source>
</evidence>
<dbReference type="PROSITE" id="PS51183">
    <property type="entry name" value="JMJN"/>
    <property type="match status" value="1"/>
</dbReference>
<dbReference type="SMART" id="SM00545">
    <property type="entry name" value="JmjN"/>
    <property type="match status" value="1"/>
</dbReference>
<keyword evidence="1" id="KW-0479">Metal-binding</keyword>
<evidence type="ECO:0000256" key="1">
    <source>
        <dbReference type="ARBA" id="ARBA00022723"/>
    </source>
</evidence>
<gene>
    <name evidence="6" type="ORF">VitviT2T_024109</name>
</gene>
<feature type="domain" description="JmjC" evidence="5">
    <location>
        <begin position="225"/>
        <end position="399"/>
    </location>
</feature>
<dbReference type="PANTHER" id="PTHR10694:SF33">
    <property type="entry name" value="LYSINE-SPECIFIC DEMETHYLASE 5"/>
    <property type="match status" value="1"/>
</dbReference>
<dbReference type="PROSITE" id="PS51184">
    <property type="entry name" value="JMJC"/>
    <property type="match status" value="1"/>
</dbReference>
<name>A0ABY9DHG3_VITVI</name>
<evidence type="ECO:0000259" key="5">
    <source>
        <dbReference type="PROSITE" id="PS51184"/>
    </source>
</evidence>
<proteinExistence type="predicted"/>
<feature type="compositionally biased region" description="Basic residues" evidence="3">
    <location>
        <begin position="616"/>
        <end position="635"/>
    </location>
</feature>
<evidence type="ECO:0008006" key="8">
    <source>
        <dbReference type="Google" id="ProtNLM"/>
    </source>
</evidence>
<evidence type="ECO:0000256" key="3">
    <source>
        <dbReference type="SAM" id="MobiDB-lite"/>
    </source>
</evidence>
<dbReference type="Pfam" id="PF02928">
    <property type="entry name" value="zf-C5HC2"/>
    <property type="match status" value="1"/>
</dbReference>
<organism evidence="6 7">
    <name type="scientific">Vitis vinifera</name>
    <name type="common">Grape</name>
    <dbReference type="NCBI Taxonomy" id="29760"/>
    <lineage>
        <taxon>Eukaryota</taxon>
        <taxon>Viridiplantae</taxon>
        <taxon>Streptophyta</taxon>
        <taxon>Embryophyta</taxon>
        <taxon>Tracheophyta</taxon>
        <taxon>Spermatophyta</taxon>
        <taxon>Magnoliopsida</taxon>
        <taxon>eudicotyledons</taxon>
        <taxon>Gunneridae</taxon>
        <taxon>Pentapetalae</taxon>
        <taxon>rosids</taxon>
        <taxon>Vitales</taxon>
        <taxon>Vitaceae</taxon>
        <taxon>Viteae</taxon>
        <taxon>Vitis</taxon>
    </lineage>
</organism>
<keyword evidence="7" id="KW-1185">Reference proteome</keyword>
<feature type="compositionally biased region" description="Basic and acidic residues" evidence="3">
    <location>
        <begin position="588"/>
        <end position="608"/>
    </location>
</feature>
<dbReference type="Proteomes" id="UP001227230">
    <property type="component" value="Chromosome 16"/>
</dbReference>
<dbReference type="SMART" id="SM00558">
    <property type="entry name" value="JmjC"/>
    <property type="match status" value="1"/>
</dbReference>
<dbReference type="SUPFAM" id="SSF51197">
    <property type="entry name" value="Clavaminate synthase-like"/>
    <property type="match status" value="1"/>
</dbReference>
<dbReference type="EMBL" id="CP126663">
    <property type="protein sequence ID" value="WKA06194.1"/>
    <property type="molecule type" value="Genomic_DNA"/>
</dbReference>
<evidence type="ECO:0000313" key="7">
    <source>
        <dbReference type="Proteomes" id="UP001227230"/>
    </source>
</evidence>
<dbReference type="PANTHER" id="PTHR10694">
    <property type="entry name" value="LYSINE-SPECIFIC DEMETHYLASE"/>
    <property type="match status" value="1"/>
</dbReference>
<dbReference type="InterPro" id="IPR004198">
    <property type="entry name" value="Znf_C5HC2"/>
</dbReference>
<dbReference type="Gene3D" id="2.60.120.650">
    <property type="entry name" value="Cupin"/>
    <property type="match status" value="1"/>
</dbReference>
<feature type="region of interest" description="Disordered" evidence="3">
    <location>
        <begin position="572"/>
        <end position="659"/>
    </location>
</feature>
<dbReference type="Pfam" id="PF02375">
    <property type="entry name" value="JmjN"/>
    <property type="match status" value="1"/>
</dbReference>
<evidence type="ECO:0000313" key="6">
    <source>
        <dbReference type="EMBL" id="WKA06194.1"/>
    </source>
</evidence>
<accession>A0ABY9DHG3</accession>
<feature type="compositionally biased region" description="Basic and acidic residues" evidence="3">
    <location>
        <begin position="637"/>
        <end position="646"/>
    </location>
</feature>
<evidence type="ECO:0000259" key="4">
    <source>
        <dbReference type="PROSITE" id="PS51183"/>
    </source>
</evidence>
<dbReference type="InterPro" id="IPR003349">
    <property type="entry name" value="JmjN"/>
</dbReference>